<accession>A0ABZ2F8I5</accession>
<keyword evidence="1" id="KW-0472">Membrane</keyword>
<dbReference type="InterPro" id="IPR029055">
    <property type="entry name" value="Ntn_hydrolases_N"/>
</dbReference>
<feature type="transmembrane region" description="Helical" evidence="1">
    <location>
        <begin position="99"/>
        <end position="119"/>
    </location>
</feature>
<name>A0ABZ2F8I5_METCP</name>
<gene>
    <name evidence="3" type="ORF">N4J17_02655</name>
</gene>
<evidence type="ECO:0000313" key="3">
    <source>
        <dbReference type="EMBL" id="WWF02537.1"/>
    </source>
</evidence>
<feature type="transmembrane region" description="Helical" evidence="1">
    <location>
        <begin position="919"/>
        <end position="941"/>
    </location>
</feature>
<dbReference type="RefSeq" id="WP_198322353.1">
    <property type="nucleotide sequence ID" value="NZ_CP104311.1"/>
</dbReference>
<evidence type="ECO:0000259" key="2">
    <source>
        <dbReference type="PROSITE" id="PS51278"/>
    </source>
</evidence>
<keyword evidence="4" id="KW-1185">Reference proteome</keyword>
<sequence length="1344" mass="148353">MTGSIVSASLAKPRVLLELMLAPLRFTNAVALVIHGLGHALALFTLTRDPTAFSAATILEGIPAREFGRSLLPFGPVPQFSAHPPRIPASLYQGWRCRIVAAAGILANLSMLAAAFQWLEPDGGAWALFAWSGFCASSILAMLSLPDVLAVLRGTTPYWACGPAFAVRCGLEGEESAPLLISDRLREMARILAREASTRGGQSAGFSVLVDKGGAQSVIFDKVVKGKREDIVNVLSERLDGLLKKASREGYRRPRDFEAVLLHLRYATGGATHWHNAQPHWYEYYDAMMHHGVEDHSLVSKPGEVFNMIAHNGDMDGVYLEFTVDGEKRRHFFTQQEARGVFLSMMPRTSSKGDSDSRSVAEWVDFIYTQGLSYKALRYAYFTAALDYNRDIAGGNINLDLLPRWAEATDLALLNLRKELDQHALAAPARSLADLSAESRKHLRDVLTREVGTALEADVLPGFLAAFEEAFCHHDLTWVMRTASRDLVGEFALMVCSTLEPRMGVFSLTQAFSLGHNRTRGEIFGSAEPLGVTSALHQGEPDDDALQIYLEDGQYATIEYRAASPSEFIRIYDRAKVGDDFLQPPQLSPKALQPGAEPPAAVRSNWFAVNNNAKISRIHQLPAPGNAVEKDLLEIPFVLKRVLESFEPGGENHATMNHFGELLFQNLLNPNRDPRMHDLVLYGVDFNQDLLNEFAIALHSVLPGLRIRAENSGNVLKEMKRTQREGIGCYGSSTVFLGVSNSAQTQSTLAVVRKARDLVGAERCFVLSQSFLNSMTEALGQGYQPDDPILPNTFVNLSHLSPDGTSGRRRAEAATIVVVATQAVLTEILIHLARKAIDAYSTLSREVLTGQSGDFELRSDLQMSDIKAFREFQAAVYGVDIPNRVGCNAAGELIDSPDTDALNREAAARAENQVEFVRSYAIFAAYIVIATVFGVPVFGLLFSPFDFLAGVGLAAHVLDAALFLTALWLIHLGVRRWQGRPVFERIGARAEVYIDRKYIARIVERYNATLFSNMPAFLTPFFYWADTVRDALHRYGIRAHRGVVTIHRLPDERMGIEEANNAAEENMVYAQLGGIRFNGGQPQSRDKVRQGSCYVNASRPYQTVLSDSLAGLRAKYDGKLSPEVFRLVNRRLIDLCDGLITEFVIGFRRKEIVNRALWDVIRWIPGASLVYEVLLGNGLDLTNLAGEADTANQAQIQSTKHPVSPLDIHTRTMVPRSTFDALRTEEQAPDESFAVLVFSEHQIALHLNRHAVLEQPQGRVQEVVLKPGRGSDRGQLVSERGETTAGEFVGSLDQVDGEPCLVIRNKTADLRMAVPLGSLNPQQRHYLVHHYRLSSPSPLLEAAA</sequence>
<reference evidence="3 4" key="1">
    <citation type="submission" date="2022-09" db="EMBL/GenBank/DDBJ databases">
        <authorList>
            <person name="Giprobiosintez L."/>
        </authorList>
    </citation>
    <scope>NUCLEOTIDE SEQUENCE [LARGE SCALE GENOMIC DNA]</scope>
    <source>
        <strain evidence="4">VKPM-B-12549 (GBS-15)</strain>
    </source>
</reference>
<dbReference type="PROSITE" id="PS51278">
    <property type="entry name" value="GATASE_TYPE_2"/>
    <property type="match status" value="1"/>
</dbReference>
<feature type="transmembrane region" description="Helical" evidence="1">
    <location>
        <begin position="125"/>
        <end position="145"/>
    </location>
</feature>
<keyword evidence="1" id="KW-0812">Transmembrane</keyword>
<keyword evidence="1" id="KW-1133">Transmembrane helix</keyword>
<organism evidence="3 4">
    <name type="scientific">Methylococcus capsulatus</name>
    <dbReference type="NCBI Taxonomy" id="414"/>
    <lineage>
        <taxon>Bacteria</taxon>
        <taxon>Pseudomonadati</taxon>
        <taxon>Pseudomonadota</taxon>
        <taxon>Gammaproteobacteria</taxon>
        <taxon>Methylococcales</taxon>
        <taxon>Methylococcaceae</taxon>
        <taxon>Methylococcus</taxon>
    </lineage>
</organism>
<protein>
    <recommendedName>
        <fullName evidence="2">Glutamine amidotransferase type-2 domain-containing protein</fullName>
    </recommendedName>
</protein>
<dbReference type="InterPro" id="IPR017932">
    <property type="entry name" value="GATase_2_dom"/>
</dbReference>
<dbReference type="Proteomes" id="UP001359308">
    <property type="component" value="Chromosome"/>
</dbReference>
<dbReference type="EMBL" id="CP104311">
    <property type="protein sequence ID" value="WWF02537.1"/>
    <property type="molecule type" value="Genomic_DNA"/>
</dbReference>
<evidence type="ECO:0000256" key="1">
    <source>
        <dbReference type="SAM" id="Phobius"/>
    </source>
</evidence>
<feature type="transmembrane region" description="Helical" evidence="1">
    <location>
        <begin position="26"/>
        <end position="46"/>
    </location>
</feature>
<feature type="domain" description="Glutamine amidotransferase type-2" evidence="2">
    <location>
        <begin position="169"/>
        <end position="470"/>
    </location>
</feature>
<evidence type="ECO:0000313" key="4">
    <source>
        <dbReference type="Proteomes" id="UP001359308"/>
    </source>
</evidence>
<proteinExistence type="predicted"/>
<dbReference type="Gene3D" id="3.60.20.10">
    <property type="entry name" value="Glutamine Phosphoribosylpyrophosphate, subunit 1, domain 1"/>
    <property type="match status" value="1"/>
</dbReference>
<feature type="transmembrane region" description="Helical" evidence="1">
    <location>
        <begin position="947"/>
        <end position="970"/>
    </location>
</feature>
<dbReference type="SUPFAM" id="SSF56235">
    <property type="entry name" value="N-terminal nucleophile aminohydrolases (Ntn hydrolases)"/>
    <property type="match status" value="1"/>
</dbReference>